<proteinExistence type="inferred from homology"/>
<comment type="similarity">
    <text evidence="2">Belongs to the ABC-2 integral membrane protein family.</text>
</comment>
<keyword evidence="4" id="KW-1003">Cell membrane</keyword>
<evidence type="ECO:0000256" key="1">
    <source>
        <dbReference type="ARBA" id="ARBA00004651"/>
    </source>
</evidence>
<dbReference type="InterPro" id="IPR051449">
    <property type="entry name" value="ABC-2_transporter_component"/>
</dbReference>
<dbReference type="GO" id="GO:0140359">
    <property type="term" value="F:ABC-type transporter activity"/>
    <property type="evidence" value="ECO:0007669"/>
    <property type="project" value="InterPro"/>
</dbReference>
<evidence type="ECO:0000256" key="4">
    <source>
        <dbReference type="ARBA" id="ARBA00022475"/>
    </source>
</evidence>
<dbReference type="PANTHER" id="PTHR30294:SF38">
    <property type="entry name" value="TRANSPORT PERMEASE PROTEIN"/>
    <property type="match status" value="1"/>
</dbReference>
<dbReference type="RefSeq" id="WP_151672414.1">
    <property type="nucleotide sequence ID" value="NZ_BKCG01000001.1"/>
</dbReference>
<comment type="caution">
    <text evidence="10">The sequence shown here is derived from an EMBL/GenBank/DDBJ whole genome shotgun (WGS) entry which is preliminary data.</text>
</comment>
<feature type="domain" description="ABC transmembrane type-2" evidence="9">
    <location>
        <begin position="187"/>
        <end position="418"/>
    </location>
</feature>
<reference evidence="10 11" key="1">
    <citation type="submission" date="2019-08" db="EMBL/GenBank/DDBJ databases">
        <title>Draft genome sequence of Ulvibacter marinus type strain NBRC 109484.</title>
        <authorList>
            <person name="Kawano K."/>
            <person name="Ushijima N."/>
            <person name="Kihara M."/>
            <person name="Itoh H."/>
        </authorList>
    </citation>
    <scope>NUCLEOTIDE SEQUENCE [LARGE SCALE GENOMIC DNA]</scope>
    <source>
        <strain evidence="10 11">NBRC 109484</strain>
    </source>
</reference>
<feature type="transmembrane region" description="Helical" evidence="8">
    <location>
        <begin position="397"/>
        <end position="415"/>
    </location>
</feature>
<evidence type="ECO:0000313" key="10">
    <source>
        <dbReference type="EMBL" id="GER58330.1"/>
    </source>
</evidence>
<evidence type="ECO:0000256" key="5">
    <source>
        <dbReference type="ARBA" id="ARBA00022692"/>
    </source>
</evidence>
<dbReference type="InterPro" id="IPR013525">
    <property type="entry name" value="ABC2_TM"/>
</dbReference>
<dbReference type="Gene3D" id="3.40.1710.10">
    <property type="entry name" value="abc type-2 transporter like domain"/>
    <property type="match status" value="1"/>
</dbReference>
<gene>
    <name evidence="10" type="ORF">ULMA_04380</name>
</gene>
<evidence type="ECO:0000256" key="2">
    <source>
        <dbReference type="ARBA" id="ARBA00007783"/>
    </source>
</evidence>
<keyword evidence="6 8" id="KW-1133">Transmembrane helix</keyword>
<dbReference type="PANTHER" id="PTHR30294">
    <property type="entry name" value="MEMBRANE COMPONENT OF ABC TRANSPORTER YHHJ-RELATED"/>
    <property type="match status" value="1"/>
</dbReference>
<dbReference type="GO" id="GO:0005886">
    <property type="term" value="C:plasma membrane"/>
    <property type="evidence" value="ECO:0007669"/>
    <property type="project" value="UniProtKB-SubCell"/>
</dbReference>
<protein>
    <submittedName>
        <fullName evidence="10">ABC transporter</fullName>
    </submittedName>
</protein>
<feature type="transmembrane region" description="Helical" evidence="8">
    <location>
        <begin position="307"/>
        <end position="327"/>
    </location>
</feature>
<accession>A0A5J4IWW2</accession>
<feature type="transmembrane region" description="Helical" evidence="8">
    <location>
        <begin position="270"/>
        <end position="295"/>
    </location>
</feature>
<keyword evidence="3" id="KW-0813">Transport</keyword>
<evidence type="ECO:0000256" key="7">
    <source>
        <dbReference type="ARBA" id="ARBA00023136"/>
    </source>
</evidence>
<dbReference type="InterPro" id="IPR047817">
    <property type="entry name" value="ABC2_TM_bact-type"/>
</dbReference>
<evidence type="ECO:0000313" key="11">
    <source>
        <dbReference type="Proteomes" id="UP000326509"/>
    </source>
</evidence>
<keyword evidence="7 8" id="KW-0472">Membrane</keyword>
<dbReference type="OrthoDB" id="266913at2"/>
<dbReference type="Pfam" id="PF12698">
    <property type="entry name" value="ABC2_membrane_3"/>
    <property type="match status" value="1"/>
</dbReference>
<feature type="transmembrane region" description="Helical" evidence="8">
    <location>
        <begin position="339"/>
        <end position="359"/>
    </location>
</feature>
<dbReference type="PROSITE" id="PS51012">
    <property type="entry name" value="ABC_TM2"/>
    <property type="match status" value="1"/>
</dbReference>
<dbReference type="Proteomes" id="UP000326509">
    <property type="component" value="Unassembled WGS sequence"/>
</dbReference>
<dbReference type="AlphaFoldDB" id="A0A5J4IWW2"/>
<name>A0A5J4IWW2_9FLAO</name>
<keyword evidence="5 8" id="KW-0812">Transmembrane</keyword>
<feature type="transmembrane region" description="Helical" evidence="8">
    <location>
        <begin position="21"/>
        <end position="39"/>
    </location>
</feature>
<keyword evidence="11" id="KW-1185">Reference proteome</keyword>
<comment type="subcellular location">
    <subcellularLocation>
        <location evidence="1">Cell membrane</location>
        <topology evidence="1">Multi-pass membrane protein</topology>
    </subcellularLocation>
</comment>
<evidence type="ECO:0000256" key="6">
    <source>
        <dbReference type="ARBA" id="ARBA00022989"/>
    </source>
</evidence>
<evidence type="ECO:0000256" key="3">
    <source>
        <dbReference type="ARBA" id="ARBA00022448"/>
    </source>
</evidence>
<sequence>MHKIWVSAIKEYKLLSRDLGGIAILFLMPLALLLVITLIQDSSFKAVNSVKIPILLVDNDQGEVAASIREGLSSSDAFAIVQEQNAETAKAKVFNGDYQLAIVIPATLSQRLATKVNDNVERMLAAFGLEEAPSMALEIEKVQPIQVTLYFDPATQGSFKNQVKSGIDKMISKIETQTIYKAFQEQLGEEDQLFETEPFITFKEVTPTNGEAELIPNSAQHNVPAWALFAIFFIIVPLSINMVKEKNQGTFVRLRTQPISYATVLGGKTIVYLAVCLIQFALMLLVGLFVFPLLGLPVLDVSGKLPMLFLVAFFAGLAAIGLGLLLGTIAKTQEQAAPFGATFVVILAALGGVWVPVFIMPKFMQQLSNISPMNWGLEGFYDVFLRNASVLQVLPEISLLFLFFLVTLLISILYNEKKHAV</sequence>
<evidence type="ECO:0000259" key="9">
    <source>
        <dbReference type="PROSITE" id="PS51012"/>
    </source>
</evidence>
<dbReference type="EMBL" id="BKCG01000001">
    <property type="protein sequence ID" value="GER58330.1"/>
    <property type="molecule type" value="Genomic_DNA"/>
</dbReference>
<feature type="transmembrane region" description="Helical" evidence="8">
    <location>
        <begin position="223"/>
        <end position="243"/>
    </location>
</feature>
<organism evidence="10 11">
    <name type="scientific">Patiriisocius marinus</name>
    <dbReference type="NCBI Taxonomy" id="1397112"/>
    <lineage>
        <taxon>Bacteria</taxon>
        <taxon>Pseudomonadati</taxon>
        <taxon>Bacteroidota</taxon>
        <taxon>Flavobacteriia</taxon>
        <taxon>Flavobacteriales</taxon>
        <taxon>Flavobacteriaceae</taxon>
        <taxon>Patiriisocius</taxon>
    </lineage>
</organism>
<evidence type="ECO:0000256" key="8">
    <source>
        <dbReference type="SAM" id="Phobius"/>
    </source>
</evidence>